<evidence type="ECO:0000259" key="9">
    <source>
        <dbReference type="Pfam" id="PF00857"/>
    </source>
</evidence>
<keyword evidence="3" id="KW-0479">Metal-binding</keyword>
<dbReference type="KEGG" id="prag:EKN56_04890"/>
<dbReference type="GO" id="GO:0046872">
    <property type="term" value="F:metal ion binding"/>
    <property type="evidence" value="ECO:0007669"/>
    <property type="project" value="UniProtKB-KW"/>
</dbReference>
<dbReference type="GO" id="GO:0008936">
    <property type="term" value="F:nicotinamidase activity"/>
    <property type="evidence" value="ECO:0007669"/>
    <property type="project" value="UniProtKB-EC"/>
</dbReference>
<evidence type="ECO:0000256" key="7">
    <source>
        <dbReference type="ARBA" id="ARBA00043224"/>
    </source>
</evidence>
<dbReference type="EMBL" id="CP034752">
    <property type="protein sequence ID" value="QBH95793.1"/>
    <property type="molecule type" value="Genomic_DNA"/>
</dbReference>
<keyword evidence="2" id="KW-0662">Pyridine nucleotide biosynthesis</keyword>
<dbReference type="SUPFAM" id="SSF52499">
    <property type="entry name" value="Isochorismatase-like hydrolases"/>
    <property type="match status" value="1"/>
</dbReference>
<reference evidence="10 11" key="1">
    <citation type="submission" date="2019-03" db="EMBL/GenBank/DDBJ databases">
        <title>Pragia sp. nov. isolated from the gut tract of Carduelis flavirostris.</title>
        <authorList>
            <person name="Ge Y."/>
        </authorList>
    </citation>
    <scope>NUCLEOTIDE SEQUENCE [LARGE SCALE GENOMIC DNA]</scope>
    <source>
        <strain evidence="10 11">CF-458</strain>
    </source>
</reference>
<dbReference type="InterPro" id="IPR036380">
    <property type="entry name" value="Isochorismatase-like_sf"/>
</dbReference>
<evidence type="ECO:0000256" key="3">
    <source>
        <dbReference type="ARBA" id="ARBA00022723"/>
    </source>
</evidence>
<evidence type="ECO:0000256" key="6">
    <source>
        <dbReference type="ARBA" id="ARBA00039017"/>
    </source>
</evidence>
<dbReference type="NCBIfam" id="NF008623">
    <property type="entry name" value="PRK11609.1"/>
    <property type="match status" value="1"/>
</dbReference>
<evidence type="ECO:0000256" key="2">
    <source>
        <dbReference type="ARBA" id="ARBA00022642"/>
    </source>
</evidence>
<dbReference type="InterPro" id="IPR000868">
    <property type="entry name" value="Isochorismatase-like_dom"/>
</dbReference>
<dbReference type="FunFam" id="3.40.50.850:FF:000006">
    <property type="entry name" value="Bifunctional pyrazinamidase/nicotinamidase"/>
    <property type="match status" value="1"/>
</dbReference>
<evidence type="ECO:0000313" key="10">
    <source>
        <dbReference type="EMBL" id="QBH95793.1"/>
    </source>
</evidence>
<dbReference type="Gene3D" id="3.40.50.850">
    <property type="entry name" value="Isochorismatase-like"/>
    <property type="match status" value="1"/>
</dbReference>
<keyword evidence="4 10" id="KW-0378">Hydrolase</keyword>
<evidence type="ECO:0000256" key="5">
    <source>
        <dbReference type="ARBA" id="ARBA00037900"/>
    </source>
</evidence>
<evidence type="ECO:0000256" key="8">
    <source>
        <dbReference type="ARBA" id="ARBA00072277"/>
    </source>
</evidence>
<dbReference type="GO" id="GO:0019363">
    <property type="term" value="P:pyridine nucleotide biosynthetic process"/>
    <property type="evidence" value="ECO:0007669"/>
    <property type="project" value="UniProtKB-KW"/>
</dbReference>
<dbReference type="CDD" id="cd01011">
    <property type="entry name" value="nicotinamidase"/>
    <property type="match status" value="1"/>
</dbReference>
<dbReference type="OrthoDB" id="9791276at2"/>
<comment type="pathway">
    <text evidence="5">Cofactor biosynthesis; nicotinate biosynthesis; nicotinate from nicotinamide: step 1/1.</text>
</comment>
<dbReference type="Proteomes" id="UP000293154">
    <property type="component" value="Chromosome"/>
</dbReference>
<evidence type="ECO:0000313" key="11">
    <source>
        <dbReference type="Proteomes" id="UP000293154"/>
    </source>
</evidence>
<dbReference type="RefSeq" id="WP_130590780.1">
    <property type="nucleotide sequence ID" value="NZ_CP034752.1"/>
</dbReference>
<dbReference type="PANTHER" id="PTHR11080">
    <property type="entry name" value="PYRAZINAMIDASE/NICOTINAMIDASE"/>
    <property type="match status" value="1"/>
</dbReference>
<dbReference type="AlphaFoldDB" id="A0A411WHU8"/>
<evidence type="ECO:0000256" key="4">
    <source>
        <dbReference type="ARBA" id="ARBA00022801"/>
    </source>
</evidence>
<comment type="similarity">
    <text evidence="1">Belongs to the isochorismatase family.</text>
</comment>
<organism evidence="10 11">
    <name type="scientific">Limnobaculum zhutongyuii</name>
    <dbReference type="NCBI Taxonomy" id="2498113"/>
    <lineage>
        <taxon>Bacteria</taxon>
        <taxon>Pseudomonadati</taxon>
        <taxon>Pseudomonadota</taxon>
        <taxon>Gammaproteobacteria</taxon>
        <taxon>Enterobacterales</taxon>
        <taxon>Budviciaceae</taxon>
        <taxon>Limnobaculum</taxon>
    </lineage>
</organism>
<protein>
    <recommendedName>
        <fullName evidence="8">Nicotinamidase</fullName>
        <ecNumber evidence="6">3.5.1.19</ecNumber>
    </recommendedName>
    <alternativeName>
        <fullName evidence="7">Nicotinamide deamidase</fullName>
    </alternativeName>
</protein>
<dbReference type="EC" id="3.5.1.19" evidence="6"/>
<dbReference type="InterPro" id="IPR052347">
    <property type="entry name" value="Isochorismatase_Nicotinamidase"/>
</dbReference>
<dbReference type="PANTHER" id="PTHR11080:SF2">
    <property type="entry name" value="LD05707P"/>
    <property type="match status" value="1"/>
</dbReference>
<keyword evidence="11" id="KW-1185">Reference proteome</keyword>
<evidence type="ECO:0000256" key="1">
    <source>
        <dbReference type="ARBA" id="ARBA00006336"/>
    </source>
</evidence>
<feature type="domain" description="Isochorismatase-like" evidence="9">
    <location>
        <begin position="4"/>
        <end position="203"/>
    </location>
</feature>
<gene>
    <name evidence="10" type="primary">pncA</name>
    <name evidence="10" type="ORF">EKN56_04890</name>
</gene>
<proteinExistence type="inferred from homology"/>
<sequence>MKKALLLVDLQNDFCLNGALAVHDGDAVIDIANQAMQLFHQRGWPIIATLDWHPANHKSFATNSGAQPGEIGTLNGLTQVWWPIHCVQNTSGASLHPRLEQQYISKHIYKGQDPEIDSYSAFFDNGKRSATELNQWLDSENIQHLTILGLATDYCVKFTVLDALELGYQADVIADGCRGVNLAADDSEKAFHEMASKGAKIVQLHDL</sequence>
<name>A0A411WHU8_9GAMM</name>
<dbReference type="Pfam" id="PF00857">
    <property type="entry name" value="Isochorismatase"/>
    <property type="match status" value="1"/>
</dbReference>
<accession>A0A411WHU8</accession>